<keyword evidence="3" id="KW-1185">Reference proteome</keyword>
<gene>
    <name evidence="2" type="primary">pepD_1</name>
    <name evidence="2" type="ORF">CLORY_02820</name>
</gene>
<comment type="catalytic activity">
    <reaction evidence="1">
        <text>an L-aminoacyl-L-amino acid + H2O = 2 an L-alpha-amino acid</text>
        <dbReference type="Rhea" id="RHEA:48940"/>
        <dbReference type="ChEBI" id="CHEBI:15377"/>
        <dbReference type="ChEBI" id="CHEBI:59869"/>
        <dbReference type="ChEBI" id="CHEBI:77460"/>
    </reaction>
</comment>
<evidence type="ECO:0000313" key="2">
    <source>
        <dbReference type="EMBL" id="OPJ64773.1"/>
    </source>
</evidence>
<evidence type="ECO:0000313" key="3">
    <source>
        <dbReference type="Proteomes" id="UP000190080"/>
    </source>
</evidence>
<keyword evidence="1" id="KW-0645">Protease</keyword>
<dbReference type="EMBL" id="MZGV01000002">
    <property type="protein sequence ID" value="OPJ64773.1"/>
    <property type="molecule type" value="Genomic_DNA"/>
</dbReference>
<comment type="similarity">
    <text evidence="1">Belongs to the peptidase C69 family.</text>
</comment>
<dbReference type="GO" id="GO:0006508">
    <property type="term" value="P:proteolysis"/>
    <property type="evidence" value="ECO:0007669"/>
    <property type="project" value="UniProtKB-KW"/>
</dbReference>
<dbReference type="Proteomes" id="UP000190080">
    <property type="component" value="Unassembled WGS sequence"/>
</dbReference>
<dbReference type="Pfam" id="PF03577">
    <property type="entry name" value="Peptidase_C69"/>
    <property type="match status" value="1"/>
</dbReference>
<dbReference type="GO" id="GO:0016805">
    <property type="term" value="F:dipeptidase activity"/>
    <property type="evidence" value="ECO:0007669"/>
    <property type="project" value="UniProtKB-KW"/>
</dbReference>
<evidence type="ECO:0000256" key="1">
    <source>
        <dbReference type="RuleBase" id="RU364089"/>
    </source>
</evidence>
<keyword evidence="1 2" id="KW-0378">Hydrolase</keyword>
<proteinExistence type="inferred from homology"/>
<dbReference type="EC" id="3.4.-.-" evidence="1"/>
<accession>A0A1V4IY00</accession>
<dbReference type="AlphaFoldDB" id="A0A1V4IY00"/>
<reference evidence="2 3" key="1">
    <citation type="submission" date="2017-03" db="EMBL/GenBank/DDBJ databases">
        <title>Genome sequence of Clostridium oryzae DSM 28571.</title>
        <authorList>
            <person name="Poehlein A."/>
            <person name="Daniel R."/>
        </authorList>
    </citation>
    <scope>NUCLEOTIDE SEQUENCE [LARGE SCALE GENOMIC DNA]</scope>
    <source>
        <strain evidence="2 3">DSM 28571</strain>
    </source>
</reference>
<dbReference type="Gene3D" id="3.60.60.10">
    <property type="entry name" value="Penicillin V Acylase, Chain A"/>
    <property type="match status" value="1"/>
</dbReference>
<dbReference type="STRING" id="1450648.CLORY_02820"/>
<protein>
    <recommendedName>
        <fullName evidence="1">Dipeptidase</fullName>
        <ecNumber evidence="1">3.4.-.-</ecNumber>
    </recommendedName>
</protein>
<keyword evidence="1" id="KW-0224">Dipeptidase</keyword>
<dbReference type="InterPro" id="IPR005322">
    <property type="entry name" value="Peptidase_C69"/>
</dbReference>
<comment type="caution">
    <text evidence="2">The sequence shown here is derived from an EMBL/GenBank/DDBJ whole genome shotgun (WGS) entry which is preliminary data.</text>
</comment>
<dbReference type="GO" id="GO:0070004">
    <property type="term" value="F:cysteine-type exopeptidase activity"/>
    <property type="evidence" value="ECO:0007669"/>
    <property type="project" value="InterPro"/>
</dbReference>
<organism evidence="2 3">
    <name type="scientific">Clostridium oryzae</name>
    <dbReference type="NCBI Taxonomy" id="1450648"/>
    <lineage>
        <taxon>Bacteria</taxon>
        <taxon>Bacillati</taxon>
        <taxon>Bacillota</taxon>
        <taxon>Clostridia</taxon>
        <taxon>Eubacteriales</taxon>
        <taxon>Clostridiaceae</taxon>
        <taxon>Clostridium</taxon>
    </lineage>
</organism>
<name>A0A1V4IY00_9CLOT</name>
<sequence length="207" mass="22822">MVDMVAFISIRDDDRNLKIEYSILKEEFIGGICIIKKRFLSKIIVSLLALGIASPALNSFACTTVIVGKGATKGGSTIIARNEDDNPTLPKHFVVRLAKDNVDGAKYISKVNNFTCELPKHQYKYTCTPQWDENSANGQFEEDGINEKGVAMSSTESTYSNKNVLSVDPFVSDGIKEDSMLTVVLPYINSAREGVQRLGDIVTNYLN</sequence>